<dbReference type="CDD" id="cd03257">
    <property type="entry name" value="ABC_NikE_OppD_transporters"/>
    <property type="match status" value="1"/>
</dbReference>
<sequence length="256" mass="28541">MDYLIEAKNIKQHFKVRDFIVKAVDDVSFGIAKGEVFGLVGETGCGKSTIARILSGIYKPDSGEVYYKNHPVSGKNKEALYVKQRQEEMQIVFQDSAAALNPKMTVEDIVLEPLLIRKKLTNKSDDRQKVVEMLEKTGLTADFLTKTPGELSGGQRQRVAIARSLIVEPKLIIADEPIASLDISIQAQIINLLKDLQEEENFSCLFVAHDLSVVRYISNRVGVMYMGKLVETGDTEELFNDPKGSYTKKLLSAITL</sequence>
<keyword evidence="4 6" id="KW-0067">ATP-binding</keyword>
<dbReference type="PANTHER" id="PTHR43776:SF7">
    <property type="entry name" value="D,D-DIPEPTIDE TRANSPORT ATP-BINDING PROTEIN DDPF-RELATED"/>
    <property type="match status" value="1"/>
</dbReference>
<dbReference type="Pfam" id="PF00005">
    <property type="entry name" value="ABC_tran"/>
    <property type="match status" value="1"/>
</dbReference>
<evidence type="ECO:0000313" key="6">
    <source>
        <dbReference type="EMBL" id="SFB26298.1"/>
    </source>
</evidence>
<dbReference type="SUPFAM" id="SSF52540">
    <property type="entry name" value="P-loop containing nucleoside triphosphate hydrolases"/>
    <property type="match status" value="1"/>
</dbReference>
<dbReference type="EMBL" id="FOJY01000016">
    <property type="protein sequence ID" value="SFB26298.1"/>
    <property type="molecule type" value="Genomic_DNA"/>
</dbReference>
<dbReference type="GO" id="GO:0005524">
    <property type="term" value="F:ATP binding"/>
    <property type="evidence" value="ECO:0007669"/>
    <property type="project" value="UniProtKB-KW"/>
</dbReference>
<gene>
    <name evidence="6" type="ORF">SAMN05216249_11611</name>
</gene>
<keyword evidence="7" id="KW-1185">Reference proteome</keyword>
<accession>A0A1I0ZPK3</accession>
<dbReference type="InterPro" id="IPR027417">
    <property type="entry name" value="P-loop_NTPase"/>
</dbReference>
<dbReference type="SMART" id="SM00382">
    <property type="entry name" value="AAA"/>
    <property type="match status" value="1"/>
</dbReference>
<dbReference type="Proteomes" id="UP000198838">
    <property type="component" value="Unassembled WGS sequence"/>
</dbReference>
<dbReference type="RefSeq" id="WP_092873435.1">
    <property type="nucleotide sequence ID" value="NZ_FOJY01000016.1"/>
</dbReference>
<dbReference type="PANTHER" id="PTHR43776">
    <property type="entry name" value="TRANSPORT ATP-BINDING PROTEIN"/>
    <property type="match status" value="1"/>
</dbReference>
<evidence type="ECO:0000259" key="5">
    <source>
        <dbReference type="PROSITE" id="PS50893"/>
    </source>
</evidence>
<dbReference type="GO" id="GO:0016887">
    <property type="term" value="F:ATP hydrolysis activity"/>
    <property type="evidence" value="ECO:0007669"/>
    <property type="project" value="InterPro"/>
</dbReference>
<reference evidence="6 7" key="1">
    <citation type="submission" date="2016-10" db="EMBL/GenBank/DDBJ databases">
        <authorList>
            <person name="de Groot N.N."/>
        </authorList>
    </citation>
    <scope>NUCLEOTIDE SEQUENCE [LARGE SCALE GENOMIC DNA]</scope>
    <source>
        <strain evidence="6 7">DSM 5522</strain>
    </source>
</reference>
<proteinExistence type="inferred from homology"/>
<feature type="domain" description="ABC transporter" evidence="5">
    <location>
        <begin position="5"/>
        <end position="251"/>
    </location>
</feature>
<dbReference type="InterPro" id="IPR003439">
    <property type="entry name" value="ABC_transporter-like_ATP-bd"/>
</dbReference>
<evidence type="ECO:0000256" key="3">
    <source>
        <dbReference type="ARBA" id="ARBA00022741"/>
    </source>
</evidence>
<evidence type="ECO:0000256" key="2">
    <source>
        <dbReference type="ARBA" id="ARBA00022448"/>
    </source>
</evidence>
<dbReference type="OrthoDB" id="9806285at2"/>
<dbReference type="PROSITE" id="PS50893">
    <property type="entry name" value="ABC_TRANSPORTER_2"/>
    <property type="match status" value="1"/>
</dbReference>
<dbReference type="AlphaFoldDB" id="A0A1I0ZPK3"/>
<keyword evidence="3" id="KW-0547">Nucleotide-binding</keyword>
<organism evidence="6 7">
    <name type="scientific">Acetitomaculum ruminis DSM 5522</name>
    <dbReference type="NCBI Taxonomy" id="1120918"/>
    <lineage>
        <taxon>Bacteria</taxon>
        <taxon>Bacillati</taxon>
        <taxon>Bacillota</taxon>
        <taxon>Clostridia</taxon>
        <taxon>Lachnospirales</taxon>
        <taxon>Lachnospiraceae</taxon>
        <taxon>Acetitomaculum</taxon>
    </lineage>
</organism>
<dbReference type="InterPro" id="IPR017871">
    <property type="entry name" value="ABC_transporter-like_CS"/>
</dbReference>
<dbReference type="InterPro" id="IPR050319">
    <property type="entry name" value="ABC_transp_ATP-bind"/>
</dbReference>
<evidence type="ECO:0000256" key="4">
    <source>
        <dbReference type="ARBA" id="ARBA00022840"/>
    </source>
</evidence>
<protein>
    <submittedName>
        <fullName evidence="6">Oligopeptide transport system ATP-binding protein</fullName>
    </submittedName>
</protein>
<dbReference type="InterPro" id="IPR003593">
    <property type="entry name" value="AAA+_ATPase"/>
</dbReference>
<dbReference type="STRING" id="1120918.SAMN05216249_11611"/>
<keyword evidence="2" id="KW-0813">Transport</keyword>
<evidence type="ECO:0000256" key="1">
    <source>
        <dbReference type="ARBA" id="ARBA00005417"/>
    </source>
</evidence>
<dbReference type="Gene3D" id="3.40.50.300">
    <property type="entry name" value="P-loop containing nucleotide triphosphate hydrolases"/>
    <property type="match status" value="1"/>
</dbReference>
<name>A0A1I0ZPK3_9FIRM</name>
<dbReference type="GO" id="GO:0055085">
    <property type="term" value="P:transmembrane transport"/>
    <property type="evidence" value="ECO:0007669"/>
    <property type="project" value="UniProtKB-ARBA"/>
</dbReference>
<dbReference type="PROSITE" id="PS00211">
    <property type="entry name" value="ABC_TRANSPORTER_1"/>
    <property type="match status" value="1"/>
</dbReference>
<comment type="similarity">
    <text evidence="1">Belongs to the ABC transporter superfamily.</text>
</comment>
<evidence type="ECO:0000313" key="7">
    <source>
        <dbReference type="Proteomes" id="UP000198838"/>
    </source>
</evidence>